<protein>
    <recommendedName>
        <fullName evidence="9">TF-B3 domain-containing protein</fullName>
    </recommendedName>
</protein>
<dbReference type="SUPFAM" id="SSF49452">
    <property type="entry name" value="Starch-binding domain-like"/>
    <property type="match status" value="1"/>
</dbReference>
<dbReference type="CDD" id="cd10017">
    <property type="entry name" value="B3_DNA"/>
    <property type="match status" value="5"/>
</dbReference>
<keyword evidence="4" id="KW-0238">DNA-binding</keyword>
<name>A0AAP0DUA7_9ASTR</name>
<dbReference type="InterPro" id="IPR013784">
    <property type="entry name" value="Carb-bd-like_fold"/>
</dbReference>
<gene>
    <name evidence="10" type="ORF">SSX86_001177</name>
</gene>
<dbReference type="SUPFAM" id="SSF101936">
    <property type="entry name" value="DNA-binding pseudobarrel domain"/>
    <property type="match status" value="5"/>
</dbReference>
<evidence type="ECO:0000256" key="5">
    <source>
        <dbReference type="ARBA" id="ARBA00023163"/>
    </source>
</evidence>
<dbReference type="EMBL" id="JBCNJP010000003">
    <property type="protein sequence ID" value="KAK9079505.1"/>
    <property type="molecule type" value="Genomic_DNA"/>
</dbReference>
<sequence>MLQSIPNSFRKYLKSSRKNEIAILRRGDQEWEVKVGDDWVFGEGWDDFMTENGVQDFDVVVFKHEGNMVFDTMVFDPTWCEREYSNDQVKKSVKKRKLDNNIGLPKVTTLTLTNPYFRSTITAYSIKRAIVNIPIAFARSNKLAMRNHELFVMDEKQRRWPTRLSDSRGRVRIYGSRDMWVANGLKEGDVFLLELVDNGYKPLMNLHAFSISKGKDACINQSRKSLLKAEKSSKTLIPNQNHHPCFVSTLKQHGTFKTMYLPKNFALANGLSSGEMIFKNVEKEGLWTVYLRSHWGKFFYVRRHGLREFCSAIGLEKGDSFRFELIDNGKKPVAIVSRLPKVTFTNPYFRSTVTATCIKRAIVNIPRAFARSNKLAMRDCELFVMDEKRRLWPTRLGDLGGHVRIHGSRDMLVANGLKEGDVFLLEVVDNGTLKISKGKDTCINQSTKSPLKSENTSKPMAPNQNHHPYFVTTLKQYGPFKSLYIPKKFALANGLISNGEMILKNMEKEGLWTAHLRTSLGNYFYVGHGWHGFCSAIGLVEGDTFRFELIHNGNKPVAIISRLSANTSAKVTSKVIPKAAITNRYFRSTVTAYSIKRAIVNIPMAFARSNELAMRNVELFVIDEKKRRWPTRLSDLGGHVLVKTETAKPPKSTFYFLTLLFSEESAHSSSMAVLRRSQPNSPSLLLLSLIQFCVLSLLACSSLAIAAGNGGGYTINGRVKIPGFGAQGFGLPVKANNAKVMLNGGQQVTFLKPDGYFSFHEVPAGTHLIEVDVIGYFFSPVRVDVSARNPGKVQAALTENRKGLSELVFEPLREEQYYEIREPFNIMSIVKSPMGLMIGFMVIVVFLMPKLVENMDPEEIRKAQEEMRSQGVPSLANLMPGAARSN</sequence>
<evidence type="ECO:0000256" key="2">
    <source>
        <dbReference type="ARBA" id="ARBA00022737"/>
    </source>
</evidence>
<feature type="domain" description="TF-B3" evidence="9">
    <location>
        <begin position="468"/>
        <end position="563"/>
    </location>
</feature>
<evidence type="ECO:0000313" key="11">
    <source>
        <dbReference type="Proteomes" id="UP001408789"/>
    </source>
</evidence>
<keyword evidence="8" id="KW-1133">Transmembrane helix</keyword>
<dbReference type="Proteomes" id="UP001408789">
    <property type="component" value="Unassembled WGS sequence"/>
</dbReference>
<dbReference type="InterPro" id="IPR015300">
    <property type="entry name" value="DNA-bd_pseudobarrel_sf"/>
</dbReference>
<feature type="transmembrane region" description="Helical" evidence="8">
    <location>
        <begin position="684"/>
        <end position="708"/>
    </location>
</feature>
<accession>A0AAP0DUA7</accession>
<dbReference type="Pfam" id="PF02362">
    <property type="entry name" value="B3"/>
    <property type="match status" value="5"/>
</dbReference>
<evidence type="ECO:0000256" key="8">
    <source>
        <dbReference type="SAM" id="Phobius"/>
    </source>
</evidence>
<dbReference type="PANTHER" id="PTHR31674:SF62">
    <property type="entry name" value="B3 DOMAIN-CONTAINING PROTEIN REM14-RELATED"/>
    <property type="match status" value="1"/>
</dbReference>
<comment type="subcellular location">
    <subcellularLocation>
        <location evidence="1">Nucleus</location>
    </subcellularLocation>
</comment>
<dbReference type="InterPro" id="IPR003340">
    <property type="entry name" value="B3_DNA-bd"/>
</dbReference>
<evidence type="ECO:0000256" key="7">
    <source>
        <dbReference type="SAM" id="MobiDB-lite"/>
    </source>
</evidence>
<dbReference type="InterPro" id="IPR039218">
    <property type="entry name" value="REM_fam"/>
</dbReference>
<keyword evidence="8" id="KW-0812">Transmembrane</keyword>
<keyword evidence="5" id="KW-0804">Transcription</keyword>
<dbReference type="Gene3D" id="2.40.330.10">
    <property type="entry name" value="DNA-binding pseudobarrel domain"/>
    <property type="match status" value="5"/>
</dbReference>
<proteinExistence type="predicted"/>
<comment type="caution">
    <text evidence="10">The sequence shown here is derived from an EMBL/GenBank/DDBJ whole genome shotgun (WGS) entry which is preliminary data.</text>
</comment>
<reference evidence="10 11" key="1">
    <citation type="submission" date="2024-04" db="EMBL/GenBank/DDBJ databases">
        <title>The reference genome of an endangered Asteraceae, Deinandra increscens subsp. villosa, native to the Central Coast of California.</title>
        <authorList>
            <person name="Guilliams M."/>
            <person name="Hasenstab-Lehman K."/>
            <person name="Meyer R."/>
            <person name="Mcevoy S."/>
        </authorList>
    </citation>
    <scope>NUCLEOTIDE SEQUENCE [LARGE SCALE GENOMIC DNA]</scope>
    <source>
        <tissue evidence="10">Leaf</tissue>
    </source>
</reference>
<dbReference type="SMART" id="SM01019">
    <property type="entry name" value="B3"/>
    <property type="match status" value="5"/>
</dbReference>
<evidence type="ECO:0000256" key="1">
    <source>
        <dbReference type="ARBA" id="ARBA00004123"/>
    </source>
</evidence>
<evidence type="ECO:0000256" key="6">
    <source>
        <dbReference type="ARBA" id="ARBA00023242"/>
    </source>
</evidence>
<feature type="region of interest" description="Disordered" evidence="7">
    <location>
        <begin position="444"/>
        <end position="465"/>
    </location>
</feature>
<keyword evidence="6" id="KW-0539">Nucleus</keyword>
<keyword evidence="3" id="KW-0805">Transcription regulation</keyword>
<dbReference type="InterPro" id="IPR019008">
    <property type="entry name" value="Beta_sandwich_EMC7"/>
</dbReference>
<evidence type="ECO:0000256" key="3">
    <source>
        <dbReference type="ARBA" id="ARBA00023015"/>
    </source>
</evidence>
<dbReference type="Pfam" id="PF09430">
    <property type="entry name" value="EMC7_beta-sandw"/>
    <property type="match status" value="1"/>
</dbReference>
<dbReference type="GO" id="GO:0003677">
    <property type="term" value="F:DNA binding"/>
    <property type="evidence" value="ECO:0007669"/>
    <property type="project" value="UniProtKB-KW"/>
</dbReference>
<dbReference type="GO" id="GO:0030246">
    <property type="term" value="F:carbohydrate binding"/>
    <property type="evidence" value="ECO:0007669"/>
    <property type="project" value="InterPro"/>
</dbReference>
<keyword evidence="2" id="KW-0677">Repeat</keyword>
<feature type="domain" description="TF-B3" evidence="9">
    <location>
        <begin position="1"/>
        <end position="78"/>
    </location>
</feature>
<keyword evidence="11" id="KW-1185">Reference proteome</keyword>
<dbReference type="PROSITE" id="PS50863">
    <property type="entry name" value="B3"/>
    <property type="match status" value="4"/>
</dbReference>
<feature type="transmembrane region" description="Helical" evidence="8">
    <location>
        <begin position="834"/>
        <end position="852"/>
    </location>
</feature>
<dbReference type="AlphaFoldDB" id="A0AAP0DUA7"/>
<feature type="domain" description="TF-B3" evidence="9">
    <location>
        <begin position="244"/>
        <end position="339"/>
    </location>
</feature>
<dbReference type="GO" id="GO:0005634">
    <property type="term" value="C:nucleus"/>
    <property type="evidence" value="ECO:0007669"/>
    <property type="project" value="UniProtKB-SubCell"/>
</dbReference>
<dbReference type="PANTHER" id="PTHR31674">
    <property type="entry name" value="B3 DOMAIN-CONTAINING PROTEIN REM-LIKE 3-RELATED"/>
    <property type="match status" value="1"/>
</dbReference>
<keyword evidence="8" id="KW-0472">Membrane</keyword>
<evidence type="ECO:0000259" key="9">
    <source>
        <dbReference type="PROSITE" id="PS50863"/>
    </source>
</evidence>
<organism evidence="10 11">
    <name type="scientific">Deinandra increscens subsp. villosa</name>
    <dbReference type="NCBI Taxonomy" id="3103831"/>
    <lineage>
        <taxon>Eukaryota</taxon>
        <taxon>Viridiplantae</taxon>
        <taxon>Streptophyta</taxon>
        <taxon>Embryophyta</taxon>
        <taxon>Tracheophyta</taxon>
        <taxon>Spermatophyta</taxon>
        <taxon>Magnoliopsida</taxon>
        <taxon>eudicotyledons</taxon>
        <taxon>Gunneridae</taxon>
        <taxon>Pentapetalae</taxon>
        <taxon>asterids</taxon>
        <taxon>campanulids</taxon>
        <taxon>Asterales</taxon>
        <taxon>Asteraceae</taxon>
        <taxon>Asteroideae</taxon>
        <taxon>Heliantheae alliance</taxon>
        <taxon>Madieae</taxon>
        <taxon>Madiinae</taxon>
        <taxon>Deinandra</taxon>
    </lineage>
</organism>
<evidence type="ECO:0000313" key="10">
    <source>
        <dbReference type="EMBL" id="KAK9079505.1"/>
    </source>
</evidence>
<evidence type="ECO:0000256" key="4">
    <source>
        <dbReference type="ARBA" id="ARBA00023125"/>
    </source>
</evidence>
<feature type="domain" description="TF-B3" evidence="9">
    <location>
        <begin position="348"/>
        <end position="441"/>
    </location>
</feature>